<dbReference type="PANTHER" id="PTHR30126">
    <property type="entry name" value="HTH-TYPE TRANSCRIPTIONAL REGULATOR"/>
    <property type="match status" value="1"/>
</dbReference>
<dbReference type="Gene3D" id="1.10.10.10">
    <property type="entry name" value="Winged helix-like DNA-binding domain superfamily/Winged helix DNA-binding domain"/>
    <property type="match status" value="1"/>
</dbReference>
<dbReference type="InterPro" id="IPR000847">
    <property type="entry name" value="LysR_HTH_N"/>
</dbReference>
<dbReference type="Proteomes" id="UP000542210">
    <property type="component" value="Unassembled WGS sequence"/>
</dbReference>
<keyword evidence="4" id="KW-0804">Transcription</keyword>
<dbReference type="GO" id="GO:0000976">
    <property type="term" value="F:transcription cis-regulatory region binding"/>
    <property type="evidence" value="ECO:0007669"/>
    <property type="project" value="TreeGrafter"/>
</dbReference>
<dbReference type="GO" id="GO:0003700">
    <property type="term" value="F:DNA-binding transcription factor activity"/>
    <property type="evidence" value="ECO:0007669"/>
    <property type="project" value="InterPro"/>
</dbReference>
<sequence length="317" mass="32915">MTLPSRVSDLAPFDLLLSVARLGSVGAAARAHGISQPTASARISGMERRLGIALIKRSARGSRLTDEGALVADWARAAVEAAWSLDAGITSLRGIRDDRLPVAASLTVAEYLLPRWLAALRSSAPDTSVALTAGNSGDVATAVLSGAASIGFIEGPGVPEGLRSRVVGHDTLTVIVAPGHPWARRRSGITPEELAATRLVSREHGSGTRRHLELALRSRTERPLAEPLLELSSTTAIKAAVAERVGPAVLSSLAVAGELAGRTVVSVPVLDVDLERTLRLVHPSGRALTGVAARLAEIAVRSARHAPPPPTNTSEPG</sequence>
<dbReference type="EMBL" id="JACHND010000001">
    <property type="protein sequence ID" value="MBB4702712.1"/>
    <property type="molecule type" value="Genomic_DNA"/>
</dbReference>
<evidence type="ECO:0000256" key="4">
    <source>
        <dbReference type="ARBA" id="ARBA00023163"/>
    </source>
</evidence>
<dbReference type="Gene3D" id="3.40.190.10">
    <property type="entry name" value="Periplasmic binding protein-like II"/>
    <property type="match status" value="2"/>
</dbReference>
<evidence type="ECO:0000313" key="7">
    <source>
        <dbReference type="Proteomes" id="UP000542210"/>
    </source>
</evidence>
<organism evidence="6 7">
    <name type="scientific">Sphaerisporangium siamense</name>
    <dbReference type="NCBI Taxonomy" id="795645"/>
    <lineage>
        <taxon>Bacteria</taxon>
        <taxon>Bacillati</taxon>
        <taxon>Actinomycetota</taxon>
        <taxon>Actinomycetes</taxon>
        <taxon>Streptosporangiales</taxon>
        <taxon>Streptosporangiaceae</taxon>
        <taxon>Sphaerisporangium</taxon>
    </lineage>
</organism>
<evidence type="ECO:0000256" key="3">
    <source>
        <dbReference type="ARBA" id="ARBA00023125"/>
    </source>
</evidence>
<accession>A0A7W7GAT5</accession>
<dbReference type="PROSITE" id="PS50931">
    <property type="entry name" value="HTH_LYSR"/>
    <property type="match status" value="1"/>
</dbReference>
<dbReference type="PANTHER" id="PTHR30126:SF39">
    <property type="entry name" value="HTH-TYPE TRANSCRIPTIONAL REGULATOR CYSL"/>
    <property type="match status" value="1"/>
</dbReference>
<dbReference type="Pfam" id="PF03466">
    <property type="entry name" value="LysR_substrate"/>
    <property type="match status" value="1"/>
</dbReference>
<dbReference type="Pfam" id="PF00126">
    <property type="entry name" value="HTH_1"/>
    <property type="match status" value="1"/>
</dbReference>
<dbReference type="SUPFAM" id="SSF46785">
    <property type="entry name" value="Winged helix' DNA-binding domain"/>
    <property type="match status" value="1"/>
</dbReference>
<comment type="caution">
    <text evidence="6">The sequence shown here is derived from an EMBL/GenBank/DDBJ whole genome shotgun (WGS) entry which is preliminary data.</text>
</comment>
<dbReference type="InterPro" id="IPR036390">
    <property type="entry name" value="WH_DNA-bd_sf"/>
</dbReference>
<keyword evidence="7" id="KW-1185">Reference proteome</keyword>
<dbReference type="SUPFAM" id="SSF53850">
    <property type="entry name" value="Periplasmic binding protein-like II"/>
    <property type="match status" value="1"/>
</dbReference>
<keyword evidence="2" id="KW-0805">Transcription regulation</keyword>
<dbReference type="AlphaFoldDB" id="A0A7W7GAT5"/>
<evidence type="ECO:0000256" key="1">
    <source>
        <dbReference type="ARBA" id="ARBA00009437"/>
    </source>
</evidence>
<evidence type="ECO:0000256" key="2">
    <source>
        <dbReference type="ARBA" id="ARBA00023015"/>
    </source>
</evidence>
<reference evidence="6 7" key="1">
    <citation type="submission" date="2020-08" db="EMBL/GenBank/DDBJ databases">
        <title>Sequencing the genomes of 1000 actinobacteria strains.</title>
        <authorList>
            <person name="Klenk H.-P."/>
        </authorList>
    </citation>
    <scope>NUCLEOTIDE SEQUENCE [LARGE SCALE GENOMIC DNA]</scope>
    <source>
        <strain evidence="6 7">DSM 45784</strain>
    </source>
</reference>
<evidence type="ECO:0000313" key="6">
    <source>
        <dbReference type="EMBL" id="MBB4702712.1"/>
    </source>
</evidence>
<evidence type="ECO:0000259" key="5">
    <source>
        <dbReference type="PROSITE" id="PS50931"/>
    </source>
</evidence>
<name>A0A7W7GAT5_9ACTN</name>
<dbReference type="RefSeq" id="WP_184882663.1">
    <property type="nucleotide sequence ID" value="NZ_BOOV01000005.1"/>
</dbReference>
<gene>
    <name evidence="6" type="ORF">BJ982_004256</name>
</gene>
<proteinExistence type="inferred from homology"/>
<protein>
    <submittedName>
        <fullName evidence="6">DNA-binding transcriptional LysR family regulator</fullName>
    </submittedName>
</protein>
<dbReference type="InterPro" id="IPR005119">
    <property type="entry name" value="LysR_subst-bd"/>
</dbReference>
<feature type="domain" description="HTH lysR-type" evidence="5">
    <location>
        <begin position="16"/>
        <end position="65"/>
    </location>
</feature>
<comment type="similarity">
    <text evidence="1">Belongs to the LysR transcriptional regulatory family.</text>
</comment>
<dbReference type="InterPro" id="IPR036388">
    <property type="entry name" value="WH-like_DNA-bd_sf"/>
</dbReference>
<keyword evidence="3 6" id="KW-0238">DNA-binding</keyword>